<protein>
    <submittedName>
        <fullName evidence="1">Uncharacterized protein</fullName>
    </submittedName>
</protein>
<evidence type="ECO:0000313" key="1">
    <source>
        <dbReference type="EMBL" id="KAG0150264.1"/>
    </source>
</evidence>
<proteinExistence type="predicted"/>
<dbReference type="Proteomes" id="UP000886653">
    <property type="component" value="Unassembled WGS sequence"/>
</dbReference>
<organism evidence="1 2">
    <name type="scientific">Cronartium quercuum f. sp. fusiforme G11</name>
    <dbReference type="NCBI Taxonomy" id="708437"/>
    <lineage>
        <taxon>Eukaryota</taxon>
        <taxon>Fungi</taxon>
        <taxon>Dikarya</taxon>
        <taxon>Basidiomycota</taxon>
        <taxon>Pucciniomycotina</taxon>
        <taxon>Pucciniomycetes</taxon>
        <taxon>Pucciniales</taxon>
        <taxon>Coleosporiaceae</taxon>
        <taxon>Cronartium</taxon>
    </lineage>
</organism>
<reference evidence="1" key="1">
    <citation type="submission" date="2013-11" db="EMBL/GenBank/DDBJ databases">
        <title>Genome sequence of the fusiform rust pathogen reveals effectors for host alternation and coevolution with pine.</title>
        <authorList>
            <consortium name="DOE Joint Genome Institute"/>
            <person name="Smith K."/>
            <person name="Pendleton A."/>
            <person name="Kubisiak T."/>
            <person name="Anderson C."/>
            <person name="Salamov A."/>
            <person name="Aerts A."/>
            <person name="Riley R."/>
            <person name="Clum A."/>
            <person name="Lindquist E."/>
            <person name="Ence D."/>
            <person name="Campbell M."/>
            <person name="Kronenberg Z."/>
            <person name="Feau N."/>
            <person name="Dhillon B."/>
            <person name="Hamelin R."/>
            <person name="Burleigh J."/>
            <person name="Smith J."/>
            <person name="Yandell M."/>
            <person name="Nelson C."/>
            <person name="Grigoriev I."/>
            <person name="Davis J."/>
        </authorList>
    </citation>
    <scope>NUCLEOTIDE SEQUENCE</scope>
    <source>
        <strain evidence="1">G11</strain>
    </source>
</reference>
<sequence>MHSTLSAHDISPSPPHFMSPALRRPLLPITTHHAVLLSIHLPCQPLSTQQVPWDCKDIVITSVNNS</sequence>
<comment type="caution">
    <text evidence="1">The sequence shown here is derived from an EMBL/GenBank/DDBJ whole genome shotgun (WGS) entry which is preliminary data.</text>
</comment>
<dbReference type="EMBL" id="MU167221">
    <property type="protein sequence ID" value="KAG0150264.1"/>
    <property type="molecule type" value="Genomic_DNA"/>
</dbReference>
<gene>
    <name evidence="1" type="ORF">CROQUDRAFT_652705</name>
</gene>
<accession>A0A9P6TFS6</accession>
<evidence type="ECO:0000313" key="2">
    <source>
        <dbReference type="Proteomes" id="UP000886653"/>
    </source>
</evidence>
<dbReference type="AlphaFoldDB" id="A0A9P6TFS6"/>
<name>A0A9P6TFS6_9BASI</name>
<keyword evidence="2" id="KW-1185">Reference proteome</keyword>